<proteinExistence type="predicted"/>
<reference evidence="2 4" key="1">
    <citation type="journal article" date="2014" name="BMC Genomics">
        <title>Genome sequence of Anopheles sinensis provides insight into genetics basis of mosquito competence for malaria parasites.</title>
        <authorList>
            <person name="Zhou D."/>
            <person name="Zhang D."/>
            <person name="Ding G."/>
            <person name="Shi L."/>
            <person name="Hou Q."/>
            <person name="Ye Y."/>
            <person name="Xu Y."/>
            <person name="Zhou H."/>
            <person name="Xiong C."/>
            <person name="Li S."/>
            <person name="Yu J."/>
            <person name="Hong S."/>
            <person name="Yu X."/>
            <person name="Zou P."/>
            <person name="Chen C."/>
            <person name="Chang X."/>
            <person name="Wang W."/>
            <person name="Lv Y."/>
            <person name="Sun Y."/>
            <person name="Ma L."/>
            <person name="Shen B."/>
            <person name="Zhu C."/>
        </authorList>
    </citation>
    <scope>NUCLEOTIDE SEQUENCE [LARGE SCALE GENOMIC DNA]</scope>
</reference>
<dbReference type="EMBL" id="KE525420">
    <property type="protein sequence ID" value="KFB53605.1"/>
    <property type="molecule type" value="Genomic_DNA"/>
</dbReference>
<protein>
    <submittedName>
        <fullName evidence="2 3">Putative nima interactive protein</fullName>
    </submittedName>
</protein>
<organism evidence="2">
    <name type="scientific">Anopheles sinensis</name>
    <name type="common">Mosquito</name>
    <dbReference type="NCBI Taxonomy" id="74873"/>
    <lineage>
        <taxon>Eukaryota</taxon>
        <taxon>Metazoa</taxon>
        <taxon>Ecdysozoa</taxon>
        <taxon>Arthropoda</taxon>
        <taxon>Hexapoda</taxon>
        <taxon>Insecta</taxon>
        <taxon>Pterygota</taxon>
        <taxon>Neoptera</taxon>
        <taxon>Endopterygota</taxon>
        <taxon>Diptera</taxon>
        <taxon>Nematocera</taxon>
        <taxon>Culicoidea</taxon>
        <taxon>Culicidae</taxon>
        <taxon>Anophelinae</taxon>
        <taxon>Anopheles</taxon>
    </lineage>
</organism>
<dbReference type="AlphaFoldDB" id="A0A084WTR1"/>
<dbReference type="EnsemblMetazoa" id="ASIC021844-RA">
    <property type="protein sequence ID" value="ASIC021844-PA"/>
    <property type="gene ID" value="ASIC021844"/>
</dbReference>
<gene>
    <name evidence="2" type="ORF">ZHAS_00021844</name>
</gene>
<evidence type="ECO:0000256" key="1">
    <source>
        <dbReference type="SAM" id="MobiDB-lite"/>
    </source>
</evidence>
<feature type="region of interest" description="Disordered" evidence="1">
    <location>
        <begin position="72"/>
        <end position="113"/>
    </location>
</feature>
<evidence type="ECO:0000313" key="2">
    <source>
        <dbReference type="EMBL" id="KFB53605.1"/>
    </source>
</evidence>
<dbReference type="VEuPathDB" id="VectorBase:ASIC021844"/>
<accession>A0A084WTR1</accession>
<evidence type="ECO:0000313" key="4">
    <source>
        <dbReference type="Proteomes" id="UP000030765"/>
    </source>
</evidence>
<name>A0A084WTR1_ANOSI</name>
<dbReference type="Proteomes" id="UP000030765">
    <property type="component" value="Unassembled WGS sequence"/>
</dbReference>
<evidence type="ECO:0000313" key="3">
    <source>
        <dbReference type="EnsemblMetazoa" id="ASIC021844-PA"/>
    </source>
</evidence>
<reference evidence="3" key="2">
    <citation type="submission" date="2020-05" db="UniProtKB">
        <authorList>
            <consortium name="EnsemblMetazoa"/>
        </authorList>
    </citation>
    <scope>IDENTIFICATION</scope>
</reference>
<dbReference type="EMBL" id="ATLV01026912">
    <property type="status" value="NOT_ANNOTATED_CDS"/>
    <property type="molecule type" value="Genomic_DNA"/>
</dbReference>
<sequence>MVGASYLVLMPTTVFGYLVRWKMHHQSAGKYHHTVGPPSGISTSYTFTSGMVKSGCPFPGCPAIRFVAEQSKLMDRRGEGPSALGHSGRRSPDQSVKRSKTSKPSSQERPPAMALQIDKVPSKRANKVSVGMFAMAAGEDNVLPTLLIVLRMHFQ</sequence>
<keyword evidence="4" id="KW-1185">Reference proteome</keyword>